<evidence type="ECO:0000313" key="1">
    <source>
        <dbReference type="EMBL" id="KAG0485299.1"/>
    </source>
</evidence>
<comment type="caution">
    <text evidence="1">The sequence shown here is derived from an EMBL/GenBank/DDBJ whole genome shotgun (WGS) entry which is preliminary data.</text>
</comment>
<dbReference type="EMBL" id="JADCNL010000004">
    <property type="protein sequence ID" value="KAG0485299.1"/>
    <property type="molecule type" value="Genomic_DNA"/>
</dbReference>
<reference evidence="1 2" key="1">
    <citation type="journal article" date="2020" name="Nat. Food">
        <title>A phased Vanilla planifolia genome enables genetic improvement of flavour and production.</title>
        <authorList>
            <person name="Hasing T."/>
            <person name="Tang H."/>
            <person name="Brym M."/>
            <person name="Khazi F."/>
            <person name="Huang T."/>
            <person name="Chambers A.H."/>
        </authorList>
    </citation>
    <scope>NUCLEOTIDE SEQUENCE [LARGE SCALE GENOMIC DNA]</scope>
    <source>
        <tissue evidence="1">Leaf</tissue>
    </source>
</reference>
<sequence length="116" mass="12612">MEVEGIALVHPSFGANVRRGGRRRRSGWRASTPCGHSCARGATALTNRGESFGGWWAESGGGGVQVAVVLFETKGKDHVFHVFWRPDEKAAELMCRLLGFFKGKNGPPGRDRCSLL</sequence>
<keyword evidence="2" id="KW-1185">Reference proteome</keyword>
<proteinExistence type="predicted"/>
<protein>
    <submittedName>
        <fullName evidence="1">Uncharacterized protein</fullName>
    </submittedName>
</protein>
<dbReference type="Proteomes" id="UP000636800">
    <property type="component" value="Unassembled WGS sequence"/>
</dbReference>
<dbReference type="OrthoDB" id="2018237at2759"/>
<accession>A0A835R6G1</accession>
<gene>
    <name evidence="1" type="ORF">HPP92_009378</name>
</gene>
<organism evidence="1 2">
    <name type="scientific">Vanilla planifolia</name>
    <name type="common">Vanilla</name>
    <dbReference type="NCBI Taxonomy" id="51239"/>
    <lineage>
        <taxon>Eukaryota</taxon>
        <taxon>Viridiplantae</taxon>
        <taxon>Streptophyta</taxon>
        <taxon>Embryophyta</taxon>
        <taxon>Tracheophyta</taxon>
        <taxon>Spermatophyta</taxon>
        <taxon>Magnoliopsida</taxon>
        <taxon>Liliopsida</taxon>
        <taxon>Asparagales</taxon>
        <taxon>Orchidaceae</taxon>
        <taxon>Vanilloideae</taxon>
        <taxon>Vanilleae</taxon>
        <taxon>Vanilla</taxon>
    </lineage>
</organism>
<evidence type="ECO:0000313" key="2">
    <source>
        <dbReference type="Proteomes" id="UP000636800"/>
    </source>
</evidence>
<dbReference type="AlphaFoldDB" id="A0A835R6G1"/>
<name>A0A835R6G1_VANPL</name>